<dbReference type="EMBL" id="PVWK01000126">
    <property type="protein sequence ID" value="PSB25385.1"/>
    <property type="molecule type" value="Genomic_DNA"/>
</dbReference>
<dbReference type="Proteomes" id="UP000239576">
    <property type="component" value="Unassembled WGS sequence"/>
</dbReference>
<sequence length="429" mass="47471">MLGLRQTGLGCLFLIAIALASCRHQKTASLSQNTLKQAKSPITVTLSGWQSSPDENQLLNRVLRGFEAKYPNIKIKYEVINSEYMDVIKTRLIGDVAPDVFYLDALEAPLLMKYSVLEPLDAYITPEFKLADFEPLMLNAFKHKGKLYGLPKDVSTLALIYNKKAFAAAGIAQPPKTWDDLVSDSKKLTVDRNHDGKIDQYGFGIAPELARQVFVIKAFNGNLVGQNGYASFAEANSLKGLQFVIDQYRRDRTAVQPTDVGATSGSDMIGQGKVAMTLEGTWAIPYLKETFPTIDMATAEVPTMNDKKGTMAFTVAYVMNRKAKHKEAAWKLIAYLTGAEGMKAWAKQGLALPTRRSVLAGLGYDNNPLYAPFVRGTEYATIWQAGENLPTMRMNFNNQFISALLGEQPLPQAMKKAQETANREIYLAN</sequence>
<dbReference type="InterPro" id="IPR006059">
    <property type="entry name" value="SBP"/>
</dbReference>
<accession>A0A2T1DY22</accession>
<dbReference type="RefSeq" id="WP_106259131.1">
    <property type="nucleotide sequence ID" value="NZ_CAWNSW010000164.1"/>
</dbReference>
<proteinExistence type="inferred from homology"/>
<reference evidence="4 5" key="2">
    <citation type="submission" date="2018-03" db="EMBL/GenBank/DDBJ databases">
        <title>The ancient ancestry and fast evolution of plastids.</title>
        <authorList>
            <person name="Moore K.R."/>
            <person name="Magnabosco C."/>
            <person name="Momper L."/>
            <person name="Gold D.A."/>
            <person name="Bosak T."/>
            <person name="Fournier G.P."/>
        </authorList>
    </citation>
    <scope>NUCLEOTIDE SEQUENCE [LARGE SCALE GENOMIC DNA]</scope>
    <source>
        <strain evidence="4 5">ULC18</strain>
    </source>
</reference>
<dbReference type="GO" id="GO:0055052">
    <property type="term" value="C:ATP-binding cassette (ABC) transporter complex, substrate-binding subunit-containing"/>
    <property type="evidence" value="ECO:0007669"/>
    <property type="project" value="TreeGrafter"/>
</dbReference>
<evidence type="ECO:0000256" key="1">
    <source>
        <dbReference type="ARBA" id="ARBA00008520"/>
    </source>
</evidence>
<protein>
    <submittedName>
        <fullName evidence="4">ABC transporter substrate-binding protein</fullName>
    </submittedName>
</protein>
<dbReference type="GO" id="GO:0015768">
    <property type="term" value="P:maltose transport"/>
    <property type="evidence" value="ECO:0007669"/>
    <property type="project" value="TreeGrafter"/>
</dbReference>
<dbReference type="PANTHER" id="PTHR30061">
    <property type="entry name" value="MALTOSE-BINDING PERIPLASMIC PROTEIN"/>
    <property type="match status" value="1"/>
</dbReference>
<keyword evidence="2" id="KW-0813">Transport</keyword>
<reference evidence="5" key="1">
    <citation type="submission" date="2018-02" db="EMBL/GenBank/DDBJ databases">
        <authorList>
            <person name="Moore K."/>
            <person name="Momper L."/>
        </authorList>
    </citation>
    <scope>NUCLEOTIDE SEQUENCE [LARGE SCALE GENOMIC DNA]</scope>
    <source>
        <strain evidence="5">ULC18</strain>
    </source>
</reference>
<dbReference type="Gene3D" id="3.40.190.10">
    <property type="entry name" value="Periplasmic binding protein-like II"/>
    <property type="match status" value="1"/>
</dbReference>
<gene>
    <name evidence="4" type="ORF">C7B82_23660</name>
</gene>
<dbReference type="SUPFAM" id="SSF53850">
    <property type="entry name" value="Periplasmic binding protein-like II"/>
    <property type="match status" value="1"/>
</dbReference>
<dbReference type="Pfam" id="PF01547">
    <property type="entry name" value="SBP_bac_1"/>
    <property type="match status" value="1"/>
</dbReference>
<dbReference type="CDD" id="cd14748">
    <property type="entry name" value="PBP2_UgpB"/>
    <property type="match status" value="1"/>
</dbReference>
<evidence type="ECO:0000313" key="5">
    <source>
        <dbReference type="Proteomes" id="UP000239576"/>
    </source>
</evidence>
<dbReference type="OrthoDB" id="9782846at2"/>
<keyword evidence="5" id="KW-1185">Reference proteome</keyword>
<dbReference type="GO" id="GO:0042956">
    <property type="term" value="P:maltodextrin transmembrane transport"/>
    <property type="evidence" value="ECO:0007669"/>
    <property type="project" value="TreeGrafter"/>
</dbReference>
<comment type="similarity">
    <text evidence="1">Belongs to the bacterial solute-binding protein 1 family.</text>
</comment>
<organism evidence="4 5">
    <name type="scientific">Stenomitos frigidus ULC18</name>
    <dbReference type="NCBI Taxonomy" id="2107698"/>
    <lineage>
        <taxon>Bacteria</taxon>
        <taxon>Bacillati</taxon>
        <taxon>Cyanobacteriota</taxon>
        <taxon>Cyanophyceae</taxon>
        <taxon>Leptolyngbyales</taxon>
        <taxon>Leptolyngbyaceae</taxon>
        <taxon>Stenomitos</taxon>
    </lineage>
</organism>
<dbReference type="PROSITE" id="PS51257">
    <property type="entry name" value="PROKAR_LIPOPROTEIN"/>
    <property type="match status" value="1"/>
</dbReference>
<evidence type="ECO:0000256" key="2">
    <source>
        <dbReference type="ARBA" id="ARBA00022448"/>
    </source>
</evidence>
<comment type="caution">
    <text evidence="4">The sequence shown here is derived from an EMBL/GenBank/DDBJ whole genome shotgun (WGS) entry which is preliminary data.</text>
</comment>
<evidence type="ECO:0000256" key="3">
    <source>
        <dbReference type="ARBA" id="ARBA00022729"/>
    </source>
</evidence>
<dbReference type="GO" id="GO:1901982">
    <property type="term" value="F:maltose binding"/>
    <property type="evidence" value="ECO:0007669"/>
    <property type="project" value="TreeGrafter"/>
</dbReference>
<dbReference type="AlphaFoldDB" id="A0A2T1DY22"/>
<name>A0A2T1DY22_9CYAN</name>
<keyword evidence="3" id="KW-0732">Signal</keyword>
<dbReference type="PANTHER" id="PTHR30061:SF50">
    <property type="entry name" value="MALTOSE_MALTODEXTRIN-BINDING PERIPLASMIC PROTEIN"/>
    <property type="match status" value="1"/>
</dbReference>
<evidence type="ECO:0000313" key="4">
    <source>
        <dbReference type="EMBL" id="PSB25385.1"/>
    </source>
</evidence>